<reference evidence="1" key="1">
    <citation type="submission" date="2014-11" db="EMBL/GenBank/DDBJ databases">
        <authorList>
            <person name="Amaro Gonzalez C."/>
        </authorList>
    </citation>
    <scope>NUCLEOTIDE SEQUENCE</scope>
</reference>
<name>A0A0E9WS57_ANGAN</name>
<protein>
    <submittedName>
        <fullName evidence="1">Uncharacterized protein</fullName>
    </submittedName>
</protein>
<organism evidence="1">
    <name type="scientific">Anguilla anguilla</name>
    <name type="common">European freshwater eel</name>
    <name type="synonym">Muraena anguilla</name>
    <dbReference type="NCBI Taxonomy" id="7936"/>
    <lineage>
        <taxon>Eukaryota</taxon>
        <taxon>Metazoa</taxon>
        <taxon>Chordata</taxon>
        <taxon>Craniata</taxon>
        <taxon>Vertebrata</taxon>
        <taxon>Euteleostomi</taxon>
        <taxon>Actinopterygii</taxon>
        <taxon>Neopterygii</taxon>
        <taxon>Teleostei</taxon>
        <taxon>Anguilliformes</taxon>
        <taxon>Anguillidae</taxon>
        <taxon>Anguilla</taxon>
    </lineage>
</organism>
<reference evidence="1" key="2">
    <citation type="journal article" date="2015" name="Fish Shellfish Immunol.">
        <title>Early steps in the European eel (Anguilla anguilla)-Vibrio vulnificus interaction in the gills: Role of the RtxA13 toxin.</title>
        <authorList>
            <person name="Callol A."/>
            <person name="Pajuelo D."/>
            <person name="Ebbesson L."/>
            <person name="Teles M."/>
            <person name="MacKenzie S."/>
            <person name="Amaro C."/>
        </authorList>
    </citation>
    <scope>NUCLEOTIDE SEQUENCE</scope>
</reference>
<dbReference type="AlphaFoldDB" id="A0A0E9WS57"/>
<evidence type="ECO:0000313" key="1">
    <source>
        <dbReference type="EMBL" id="JAH93239.1"/>
    </source>
</evidence>
<accession>A0A0E9WS57</accession>
<sequence length="84" mass="9644">MEVRIKLIYRFAPLKFHILCDTLSYFLYLNGFLSSHFLQTPAIQCSTSRLKASALFCMVDSCSGLAWQKFVLFLFLCHGDEAIN</sequence>
<proteinExistence type="predicted"/>
<dbReference type="EMBL" id="GBXM01015338">
    <property type="protein sequence ID" value="JAH93239.1"/>
    <property type="molecule type" value="Transcribed_RNA"/>
</dbReference>